<proteinExistence type="predicted"/>
<organism evidence="2 3">
    <name type="scientific">Dreissena polymorpha</name>
    <name type="common">Zebra mussel</name>
    <name type="synonym">Mytilus polymorpha</name>
    <dbReference type="NCBI Taxonomy" id="45954"/>
    <lineage>
        <taxon>Eukaryota</taxon>
        <taxon>Metazoa</taxon>
        <taxon>Spiralia</taxon>
        <taxon>Lophotrochozoa</taxon>
        <taxon>Mollusca</taxon>
        <taxon>Bivalvia</taxon>
        <taxon>Autobranchia</taxon>
        <taxon>Heteroconchia</taxon>
        <taxon>Euheterodonta</taxon>
        <taxon>Imparidentia</taxon>
        <taxon>Neoheterodontei</taxon>
        <taxon>Myida</taxon>
        <taxon>Dreissenoidea</taxon>
        <taxon>Dreissenidae</taxon>
        <taxon>Dreissena</taxon>
    </lineage>
</organism>
<evidence type="ECO:0000313" key="2">
    <source>
        <dbReference type="EMBL" id="KAH3777517.1"/>
    </source>
</evidence>
<evidence type="ECO:0000256" key="1">
    <source>
        <dbReference type="SAM" id="MobiDB-lite"/>
    </source>
</evidence>
<accession>A0A9D4ILX4</accession>
<reference evidence="2" key="2">
    <citation type="submission" date="2020-11" db="EMBL/GenBank/DDBJ databases">
        <authorList>
            <person name="McCartney M.A."/>
            <person name="Auch B."/>
            <person name="Kono T."/>
            <person name="Mallez S."/>
            <person name="Becker A."/>
            <person name="Gohl D.M."/>
            <person name="Silverstein K.A.T."/>
            <person name="Koren S."/>
            <person name="Bechman K.B."/>
            <person name="Herman A."/>
            <person name="Abrahante J.E."/>
            <person name="Garbe J."/>
        </authorList>
    </citation>
    <scope>NUCLEOTIDE SEQUENCE</scope>
    <source>
        <strain evidence="2">Duluth1</strain>
        <tissue evidence="2">Whole animal</tissue>
    </source>
</reference>
<reference evidence="2" key="1">
    <citation type="journal article" date="2019" name="bioRxiv">
        <title>The Genome of the Zebra Mussel, Dreissena polymorpha: A Resource for Invasive Species Research.</title>
        <authorList>
            <person name="McCartney M.A."/>
            <person name="Auch B."/>
            <person name="Kono T."/>
            <person name="Mallez S."/>
            <person name="Zhang Y."/>
            <person name="Obille A."/>
            <person name="Becker A."/>
            <person name="Abrahante J.E."/>
            <person name="Garbe J."/>
            <person name="Badalamenti J.P."/>
            <person name="Herman A."/>
            <person name="Mangelson H."/>
            <person name="Liachko I."/>
            <person name="Sullivan S."/>
            <person name="Sone E.D."/>
            <person name="Koren S."/>
            <person name="Silverstein K.A.T."/>
            <person name="Beckman K.B."/>
            <person name="Gohl D.M."/>
        </authorList>
    </citation>
    <scope>NUCLEOTIDE SEQUENCE</scope>
    <source>
        <strain evidence="2">Duluth1</strain>
        <tissue evidence="2">Whole animal</tissue>
    </source>
</reference>
<comment type="caution">
    <text evidence="2">The sequence shown here is derived from an EMBL/GenBank/DDBJ whole genome shotgun (WGS) entry which is preliminary data.</text>
</comment>
<keyword evidence="3" id="KW-1185">Reference proteome</keyword>
<sequence length="69" mass="7826">MTTSVPSDSVITDLDVELTQISQETTLQDVPHAIKNENITQMLPWQPPRYVSETHPNDGIENSHLLQRD</sequence>
<name>A0A9D4ILX4_DREPO</name>
<dbReference type="Proteomes" id="UP000828390">
    <property type="component" value="Unassembled WGS sequence"/>
</dbReference>
<dbReference type="AlphaFoldDB" id="A0A9D4ILX4"/>
<feature type="region of interest" description="Disordered" evidence="1">
    <location>
        <begin position="46"/>
        <end position="69"/>
    </location>
</feature>
<gene>
    <name evidence="2" type="ORF">DPMN_178964</name>
</gene>
<evidence type="ECO:0000313" key="3">
    <source>
        <dbReference type="Proteomes" id="UP000828390"/>
    </source>
</evidence>
<protein>
    <submittedName>
        <fullName evidence="2">Uncharacterized protein</fullName>
    </submittedName>
</protein>
<dbReference type="EMBL" id="JAIWYP010000009">
    <property type="protein sequence ID" value="KAH3777517.1"/>
    <property type="molecule type" value="Genomic_DNA"/>
</dbReference>